<dbReference type="PANTHER" id="PTHR31352">
    <property type="entry name" value="BETA-AMYLASE 1, CHLOROPLASTIC"/>
    <property type="match status" value="1"/>
</dbReference>
<gene>
    <name evidence="5" type="ORF">ARALYDRAFT_317500</name>
</gene>
<dbReference type="AlphaFoldDB" id="D7L5G5"/>
<dbReference type="GO" id="GO:0000272">
    <property type="term" value="P:polysaccharide catabolic process"/>
    <property type="evidence" value="ECO:0007669"/>
    <property type="project" value="UniProtKB-KW"/>
</dbReference>
<evidence type="ECO:0000256" key="2">
    <source>
        <dbReference type="ARBA" id="ARBA00023277"/>
    </source>
</evidence>
<dbReference type="PANTHER" id="PTHR31352:SF3">
    <property type="entry name" value="INACTIVE BETA-AMYLASE 9"/>
    <property type="match status" value="1"/>
</dbReference>
<name>D7L5G5_ARALL</name>
<evidence type="ECO:0000313" key="5">
    <source>
        <dbReference type="EMBL" id="EFH60834.1"/>
    </source>
</evidence>
<dbReference type="Gene3D" id="3.20.20.80">
    <property type="entry name" value="Glycosidases"/>
    <property type="match status" value="2"/>
</dbReference>
<keyword evidence="2 4" id="KW-0119">Carbohydrate metabolism</keyword>
<comment type="similarity">
    <text evidence="1 4">Belongs to the glycosyl hydrolase 14 family.</text>
</comment>
<keyword evidence="4" id="KW-0378">Hydrolase</keyword>
<organism evidence="6">
    <name type="scientific">Arabidopsis lyrata subsp. lyrata</name>
    <name type="common">Lyre-leaved rock-cress</name>
    <dbReference type="NCBI Taxonomy" id="81972"/>
    <lineage>
        <taxon>Eukaryota</taxon>
        <taxon>Viridiplantae</taxon>
        <taxon>Streptophyta</taxon>
        <taxon>Embryophyta</taxon>
        <taxon>Tracheophyta</taxon>
        <taxon>Spermatophyta</taxon>
        <taxon>Magnoliopsida</taxon>
        <taxon>eudicotyledons</taxon>
        <taxon>Gunneridae</taxon>
        <taxon>Pentapetalae</taxon>
        <taxon>rosids</taxon>
        <taxon>malvids</taxon>
        <taxon>Brassicales</taxon>
        <taxon>Brassicaceae</taxon>
        <taxon>Camelineae</taxon>
        <taxon>Arabidopsis</taxon>
    </lineage>
</organism>
<dbReference type="SUPFAM" id="SSF51445">
    <property type="entry name" value="(Trans)glycosidases"/>
    <property type="match status" value="1"/>
</dbReference>
<dbReference type="Gramene" id="fgenesh1_pm.C_scaffold_3000516">
    <property type="protein sequence ID" value="fgenesh1_pm.C_scaffold_3000516"/>
    <property type="gene ID" value="fgenesh1_pm.C_scaffold_3000516"/>
</dbReference>
<dbReference type="Proteomes" id="UP000008694">
    <property type="component" value="Unassembled WGS sequence"/>
</dbReference>
<evidence type="ECO:0000256" key="1">
    <source>
        <dbReference type="ARBA" id="ARBA00005652"/>
    </source>
</evidence>
<reference evidence="6" key="1">
    <citation type="journal article" date="2011" name="Nat. Genet.">
        <title>The Arabidopsis lyrata genome sequence and the basis of rapid genome size change.</title>
        <authorList>
            <person name="Hu T.T."/>
            <person name="Pattyn P."/>
            <person name="Bakker E.G."/>
            <person name="Cao J."/>
            <person name="Cheng J.-F."/>
            <person name="Clark R.M."/>
            <person name="Fahlgren N."/>
            <person name="Fawcett J.A."/>
            <person name="Grimwood J."/>
            <person name="Gundlach H."/>
            <person name="Haberer G."/>
            <person name="Hollister J.D."/>
            <person name="Ossowski S."/>
            <person name="Ottilar R.P."/>
            <person name="Salamov A.A."/>
            <person name="Schneeberger K."/>
            <person name="Spannagl M."/>
            <person name="Wang X."/>
            <person name="Yang L."/>
            <person name="Nasrallah M.E."/>
            <person name="Bergelson J."/>
            <person name="Carrington J.C."/>
            <person name="Gaut B.S."/>
            <person name="Schmutz J."/>
            <person name="Mayer K.F.X."/>
            <person name="Van de Peer Y."/>
            <person name="Grigoriev I.V."/>
            <person name="Nordborg M."/>
            <person name="Weigel D."/>
            <person name="Guo Y.-L."/>
        </authorList>
    </citation>
    <scope>NUCLEOTIDE SEQUENCE [LARGE SCALE GENOMIC DNA]</scope>
    <source>
        <strain evidence="6">cv. MN47</strain>
    </source>
</reference>
<dbReference type="STRING" id="81972.D7L5G5"/>
<keyword evidence="6" id="KW-1185">Reference proteome</keyword>
<proteinExistence type="inferred from homology"/>
<dbReference type="GO" id="GO:0016161">
    <property type="term" value="F:beta-amylase activity"/>
    <property type="evidence" value="ECO:0007669"/>
    <property type="project" value="UniProtKB-EC"/>
</dbReference>
<keyword evidence="3 4" id="KW-0624">Polysaccharide degradation</keyword>
<evidence type="ECO:0000313" key="6">
    <source>
        <dbReference type="Proteomes" id="UP000008694"/>
    </source>
</evidence>
<sequence length="453" mass="50642">MEVSVIGNPQGRICRVELAERVNRFCIGSEFISINARTHVSFYGETRRRNEINLCFSQCSIRCEAVVSDKSPLLKSTPRRTRSRKIIRCASFGYSFRSNTVNHTKAIAAGLKALKLLGVEGVDLPIFWGVAETESPGNNQWSGYLAIAEMVKKTGFKLHVSLCFHGSKQPGLSLPDWVTHRSGSQYKDCLSFAVDDVHVLDDGELRYPSHQTRKLSDGAGEFQCYDKYMLVALKYMLWGLSGPHDAPSYDQRPNSAPFFSDGGSWESEYGDFFLAWYSSLLVSHADRVLSLASSVFSGTGLPLCGKLPLLHQWHKLRSRPSESTAGFYCNGDNDRYEAVAETFAKNSCRMILPGMDLSDEYQSPKSLSSPESLLAHIKTCCKKHGVVVSGQNSSEPNLGGFEKIKENLKDENAAIDLFTYQRMGALFFSPDHFHAFTEFVRNLSQFKQPEDDL</sequence>
<evidence type="ECO:0000256" key="4">
    <source>
        <dbReference type="RuleBase" id="RU000509"/>
    </source>
</evidence>
<dbReference type="EMBL" id="GL348715">
    <property type="protein sequence ID" value="EFH60834.1"/>
    <property type="molecule type" value="Genomic_DNA"/>
</dbReference>
<accession>D7L5G5</accession>
<dbReference type="InterPro" id="IPR017853">
    <property type="entry name" value="GH"/>
</dbReference>
<dbReference type="InterPro" id="IPR001554">
    <property type="entry name" value="Glyco_hydro_14"/>
</dbReference>
<dbReference type="EC" id="3.2.1.2" evidence="4"/>
<evidence type="ECO:0000256" key="3">
    <source>
        <dbReference type="ARBA" id="ARBA00023326"/>
    </source>
</evidence>
<keyword evidence="4" id="KW-0326">Glycosidase</keyword>
<dbReference type="eggNOG" id="ENOG502QPTU">
    <property type="taxonomic scope" value="Eukaryota"/>
</dbReference>
<dbReference type="HOGENOM" id="CLU_016754_5_0_1"/>
<dbReference type="Pfam" id="PF01373">
    <property type="entry name" value="Glyco_hydro_14"/>
    <property type="match status" value="2"/>
</dbReference>
<comment type="catalytic activity">
    <reaction evidence="4">
        <text>Hydrolysis of (1-&gt;4)-alpha-D-glucosidic linkages in polysaccharides so as to remove successive maltose units from the non-reducing ends of the chains.</text>
        <dbReference type="EC" id="3.2.1.2"/>
    </reaction>
</comment>
<protein>
    <recommendedName>
        <fullName evidence="4">Beta-amylase</fullName>
        <ecNumber evidence="4">3.2.1.2</ecNumber>
    </recommendedName>
</protein>